<evidence type="ECO:0000256" key="7">
    <source>
        <dbReference type="ARBA" id="ARBA00023065"/>
    </source>
</evidence>
<evidence type="ECO:0000256" key="3">
    <source>
        <dbReference type="ARBA" id="ARBA00022461"/>
    </source>
</evidence>
<evidence type="ECO:0000313" key="15">
    <source>
        <dbReference type="EnsemblMetazoa" id="HelroP163469"/>
    </source>
</evidence>
<dbReference type="EMBL" id="KB097495">
    <property type="protein sequence ID" value="ESN96408.1"/>
    <property type="molecule type" value="Genomic_DNA"/>
</dbReference>
<keyword evidence="10 12" id="KW-0739">Sodium transport</keyword>
<dbReference type="KEGG" id="hro:HELRODRAFT_163469"/>
<dbReference type="GO" id="GO:0035725">
    <property type="term" value="P:sodium ion transmembrane transport"/>
    <property type="evidence" value="ECO:0000318"/>
    <property type="project" value="GO_Central"/>
</dbReference>
<proteinExistence type="inferred from homology"/>
<dbReference type="PRINTS" id="PR01078">
    <property type="entry name" value="AMINACHANNEL"/>
</dbReference>
<accession>T1EU36</accession>
<evidence type="ECO:0000256" key="5">
    <source>
        <dbReference type="ARBA" id="ARBA00022989"/>
    </source>
</evidence>
<protein>
    <submittedName>
        <fullName evidence="14 15">Uncharacterized protein</fullName>
    </submittedName>
</protein>
<dbReference type="GO" id="GO:0005886">
    <property type="term" value="C:plasma membrane"/>
    <property type="evidence" value="ECO:0000318"/>
    <property type="project" value="GO_Central"/>
</dbReference>
<evidence type="ECO:0000256" key="12">
    <source>
        <dbReference type="RuleBase" id="RU000679"/>
    </source>
</evidence>
<dbReference type="PANTHER" id="PTHR11690">
    <property type="entry name" value="AMILORIDE-SENSITIVE SODIUM CHANNEL-RELATED"/>
    <property type="match status" value="1"/>
</dbReference>
<dbReference type="SUPFAM" id="SSF81301">
    <property type="entry name" value="Nucleotidyltransferase"/>
    <property type="match status" value="1"/>
</dbReference>
<dbReference type="CTD" id="20200086"/>
<dbReference type="InterPro" id="IPR001873">
    <property type="entry name" value="ENaC"/>
</dbReference>
<feature type="region of interest" description="Disordered" evidence="13">
    <location>
        <begin position="32"/>
        <end position="52"/>
    </location>
</feature>
<reference evidence="15" key="3">
    <citation type="submission" date="2015-06" db="UniProtKB">
        <authorList>
            <consortium name="EnsemblMetazoa"/>
        </authorList>
    </citation>
    <scope>IDENTIFICATION</scope>
</reference>
<keyword evidence="9" id="KW-0325">Glycoprotein</keyword>
<dbReference type="Proteomes" id="UP000015101">
    <property type="component" value="Unassembled WGS sequence"/>
</dbReference>
<evidence type="ECO:0000256" key="11">
    <source>
        <dbReference type="ARBA" id="ARBA00023303"/>
    </source>
</evidence>
<comment type="similarity">
    <text evidence="12">Belongs to the amiloride-sensitive sodium channel (TC 1.A.6) family.</text>
</comment>
<dbReference type="Gene3D" id="1.10.287.770">
    <property type="entry name" value="YojJ-like"/>
    <property type="match status" value="1"/>
</dbReference>
<evidence type="ECO:0000313" key="16">
    <source>
        <dbReference type="Proteomes" id="UP000015101"/>
    </source>
</evidence>
<dbReference type="HOGENOM" id="CLU_1062751_0_0_1"/>
<keyword evidence="3 12" id="KW-0894">Sodium channel</keyword>
<sequence>MFFGIISFHTTKIPNGVRKRGANIRDKDSVGFSDITEESNPKRQKQNVSASGERSILNIRKGSTPSSLEINSNELSALALKLELYNIIRTVIPGSKLFMFGSSLNGAGTNFSDLDLCLVLHDEKDMLFEKFQDMVNYSVADTYQENLAKVELYYEEFNHERIEEKPSYELPQFLSDCGGILGLWLGMSVLTICEFLEFGMDLFFFGIWEGCKRKRKKTKVEDIRIEQDAPNAASLNMVNLKKNPMETSKKRASFVDSPFYIN</sequence>
<keyword evidence="5" id="KW-1133">Transmembrane helix</keyword>
<dbReference type="PANTHER" id="PTHR11690:SF248">
    <property type="entry name" value="PICKPOCKET 17, ISOFORM A"/>
    <property type="match status" value="1"/>
</dbReference>
<reference evidence="16" key="1">
    <citation type="submission" date="2012-12" db="EMBL/GenBank/DDBJ databases">
        <authorList>
            <person name="Hellsten U."/>
            <person name="Grimwood J."/>
            <person name="Chapman J.A."/>
            <person name="Shapiro H."/>
            <person name="Aerts A."/>
            <person name="Otillar R.P."/>
            <person name="Terry A.Y."/>
            <person name="Boore J.L."/>
            <person name="Simakov O."/>
            <person name="Marletaz F."/>
            <person name="Cho S.-J."/>
            <person name="Edsinger-Gonzales E."/>
            <person name="Havlak P."/>
            <person name="Kuo D.-H."/>
            <person name="Larsson T."/>
            <person name="Lv J."/>
            <person name="Arendt D."/>
            <person name="Savage R."/>
            <person name="Osoegawa K."/>
            <person name="de Jong P."/>
            <person name="Lindberg D.R."/>
            <person name="Seaver E.C."/>
            <person name="Weisblat D.A."/>
            <person name="Putnam N.H."/>
            <person name="Grigoriev I.V."/>
            <person name="Rokhsar D.S."/>
        </authorList>
    </citation>
    <scope>NUCLEOTIDE SEQUENCE</scope>
</reference>
<dbReference type="EnsemblMetazoa" id="HelroT163469">
    <property type="protein sequence ID" value="HelroP163469"/>
    <property type="gene ID" value="HelroG163469"/>
</dbReference>
<dbReference type="RefSeq" id="XP_009025577.1">
    <property type="nucleotide sequence ID" value="XM_009027329.1"/>
</dbReference>
<keyword evidence="16" id="KW-1185">Reference proteome</keyword>
<gene>
    <name evidence="15" type="primary">20200086</name>
    <name evidence="14" type="ORF">HELRODRAFT_163469</name>
</gene>
<dbReference type="EMBL" id="AMQM01001388">
    <property type="status" value="NOT_ANNOTATED_CDS"/>
    <property type="molecule type" value="Genomic_DNA"/>
</dbReference>
<keyword evidence="4 12" id="KW-0812">Transmembrane</keyword>
<evidence type="ECO:0000256" key="1">
    <source>
        <dbReference type="ARBA" id="ARBA00004141"/>
    </source>
</evidence>
<keyword evidence="2 12" id="KW-0813">Transport</keyword>
<evidence type="ECO:0000256" key="8">
    <source>
        <dbReference type="ARBA" id="ARBA00023136"/>
    </source>
</evidence>
<evidence type="ECO:0000256" key="9">
    <source>
        <dbReference type="ARBA" id="ARBA00023180"/>
    </source>
</evidence>
<keyword evidence="8" id="KW-0472">Membrane</keyword>
<reference evidence="14 16" key="2">
    <citation type="journal article" date="2013" name="Nature">
        <title>Insights into bilaterian evolution from three spiralian genomes.</title>
        <authorList>
            <person name="Simakov O."/>
            <person name="Marletaz F."/>
            <person name="Cho S.J."/>
            <person name="Edsinger-Gonzales E."/>
            <person name="Havlak P."/>
            <person name="Hellsten U."/>
            <person name="Kuo D.H."/>
            <person name="Larsson T."/>
            <person name="Lv J."/>
            <person name="Arendt D."/>
            <person name="Savage R."/>
            <person name="Osoegawa K."/>
            <person name="de Jong P."/>
            <person name="Grimwood J."/>
            <person name="Chapman J.A."/>
            <person name="Shapiro H."/>
            <person name="Aerts A."/>
            <person name="Otillar R.P."/>
            <person name="Terry A.Y."/>
            <person name="Boore J.L."/>
            <person name="Grigoriev I.V."/>
            <person name="Lindberg D.R."/>
            <person name="Seaver E.C."/>
            <person name="Weisblat D.A."/>
            <person name="Putnam N.H."/>
            <person name="Rokhsar D.S."/>
        </authorList>
    </citation>
    <scope>NUCLEOTIDE SEQUENCE</scope>
</reference>
<organism evidence="15 16">
    <name type="scientific">Helobdella robusta</name>
    <name type="common">Californian leech</name>
    <dbReference type="NCBI Taxonomy" id="6412"/>
    <lineage>
        <taxon>Eukaryota</taxon>
        <taxon>Metazoa</taxon>
        <taxon>Spiralia</taxon>
        <taxon>Lophotrochozoa</taxon>
        <taxon>Annelida</taxon>
        <taxon>Clitellata</taxon>
        <taxon>Hirudinea</taxon>
        <taxon>Rhynchobdellida</taxon>
        <taxon>Glossiphoniidae</taxon>
        <taxon>Helobdella</taxon>
    </lineage>
</organism>
<dbReference type="InParanoid" id="T1EU36"/>
<dbReference type="OrthoDB" id="10068240at2759"/>
<dbReference type="Pfam" id="PF00858">
    <property type="entry name" value="ASC"/>
    <property type="match status" value="1"/>
</dbReference>
<dbReference type="FunFam" id="1.10.287.770:FF:000001">
    <property type="entry name" value="Acid-sensing ion channel subunit 1"/>
    <property type="match status" value="1"/>
</dbReference>
<evidence type="ECO:0000256" key="6">
    <source>
        <dbReference type="ARBA" id="ARBA00023053"/>
    </source>
</evidence>
<comment type="subcellular location">
    <subcellularLocation>
        <location evidence="1">Membrane</location>
        <topology evidence="1">Multi-pass membrane protein</topology>
    </subcellularLocation>
</comment>
<evidence type="ECO:0000256" key="4">
    <source>
        <dbReference type="ARBA" id="ARBA00022692"/>
    </source>
</evidence>
<name>T1EU36_HELRO</name>
<keyword evidence="11 12" id="KW-0407">Ion channel</keyword>
<dbReference type="InterPro" id="IPR043519">
    <property type="entry name" value="NT_sf"/>
</dbReference>
<keyword evidence="6" id="KW-0915">Sodium</keyword>
<evidence type="ECO:0000256" key="10">
    <source>
        <dbReference type="ARBA" id="ARBA00023201"/>
    </source>
</evidence>
<dbReference type="GO" id="GO:0015280">
    <property type="term" value="F:ligand-gated sodium channel activity"/>
    <property type="evidence" value="ECO:0000318"/>
    <property type="project" value="GO_Central"/>
</dbReference>
<dbReference type="AlphaFoldDB" id="T1EU36"/>
<evidence type="ECO:0000256" key="2">
    <source>
        <dbReference type="ARBA" id="ARBA00022448"/>
    </source>
</evidence>
<evidence type="ECO:0000256" key="13">
    <source>
        <dbReference type="SAM" id="MobiDB-lite"/>
    </source>
</evidence>
<dbReference type="GeneID" id="20200086"/>
<keyword evidence="7 12" id="KW-0406">Ion transport</keyword>
<dbReference type="eggNOG" id="KOG4294">
    <property type="taxonomic scope" value="Eukaryota"/>
</dbReference>
<evidence type="ECO:0000313" key="14">
    <source>
        <dbReference type="EMBL" id="ESN96408.1"/>
    </source>
</evidence>